<dbReference type="RefSeq" id="WP_216417987.1">
    <property type="nucleotide sequence ID" value="NZ_JAHLQK010000005.1"/>
</dbReference>
<evidence type="ECO:0000256" key="2">
    <source>
        <dbReference type="ARBA" id="ARBA00022553"/>
    </source>
</evidence>
<dbReference type="CDD" id="cd17536">
    <property type="entry name" value="REC_YesN-like"/>
    <property type="match status" value="1"/>
</dbReference>
<sequence>MWKVLIVDDEPKIRRGLRKWIEEFNLNYKVIGEANNYTEALKIAEKEKPDVFLVDINMPKVNGLDLTRQLKNKYPRAYTIIISGYDDFEYARQALKLQVFDYLLKPVPKTDFYHIMKTLREKLYLEYNIVNDINEDLNKINVLGKQEKDVPAIVLRVKEYIDNNYSDPELTLLRAANLFNINKTYLSKLMKEQLGYSFTEYMTEVRISRAKELLNTEISQVKMYEIAKKVGFRSQHYFSRVFKNNEGISPLEFRNKL</sequence>
<dbReference type="PROSITE" id="PS01124">
    <property type="entry name" value="HTH_ARAC_FAMILY_2"/>
    <property type="match status" value="1"/>
</dbReference>
<dbReference type="InterPro" id="IPR001789">
    <property type="entry name" value="Sig_transdc_resp-reg_receiver"/>
</dbReference>
<evidence type="ECO:0000256" key="1">
    <source>
        <dbReference type="ARBA" id="ARBA00022490"/>
    </source>
</evidence>
<feature type="domain" description="Response regulatory" evidence="7">
    <location>
        <begin position="3"/>
        <end position="120"/>
    </location>
</feature>
<keyword evidence="3" id="KW-0902">Two-component regulatory system</keyword>
<dbReference type="SMART" id="SM00342">
    <property type="entry name" value="HTH_ARAC"/>
    <property type="match status" value="1"/>
</dbReference>
<evidence type="ECO:0000313" key="8">
    <source>
        <dbReference type="EMBL" id="MBU5677313.1"/>
    </source>
</evidence>
<dbReference type="EMBL" id="JAHLQK010000005">
    <property type="protein sequence ID" value="MBU5677313.1"/>
    <property type="molecule type" value="Genomic_DNA"/>
</dbReference>
<dbReference type="Pfam" id="PF12833">
    <property type="entry name" value="HTH_18"/>
    <property type="match status" value="1"/>
</dbReference>
<dbReference type="PANTHER" id="PTHR42713:SF3">
    <property type="entry name" value="TRANSCRIPTIONAL REGULATORY PROTEIN HPTR"/>
    <property type="match status" value="1"/>
</dbReference>
<dbReference type="SMART" id="SM00448">
    <property type="entry name" value="REC"/>
    <property type="match status" value="1"/>
</dbReference>
<comment type="caution">
    <text evidence="8">The sequence shown here is derived from an EMBL/GenBank/DDBJ whole genome shotgun (WGS) entry which is preliminary data.</text>
</comment>
<feature type="modified residue" description="4-aspartylphosphate" evidence="5">
    <location>
        <position position="55"/>
    </location>
</feature>
<dbReference type="PROSITE" id="PS50110">
    <property type="entry name" value="RESPONSE_REGULATORY"/>
    <property type="match status" value="1"/>
</dbReference>
<evidence type="ECO:0000259" key="6">
    <source>
        <dbReference type="PROSITE" id="PS01124"/>
    </source>
</evidence>
<evidence type="ECO:0000256" key="4">
    <source>
        <dbReference type="ARBA" id="ARBA00023125"/>
    </source>
</evidence>
<keyword evidence="1" id="KW-0963">Cytoplasm</keyword>
<evidence type="ECO:0000256" key="3">
    <source>
        <dbReference type="ARBA" id="ARBA00023012"/>
    </source>
</evidence>
<protein>
    <submittedName>
        <fullName evidence="8">Response regulator</fullName>
    </submittedName>
</protein>
<evidence type="ECO:0000313" key="9">
    <source>
        <dbReference type="Proteomes" id="UP000779508"/>
    </source>
</evidence>
<accession>A0ABS6G4L1</accession>
<evidence type="ECO:0000259" key="7">
    <source>
        <dbReference type="PROSITE" id="PS50110"/>
    </source>
</evidence>
<dbReference type="Proteomes" id="UP000779508">
    <property type="component" value="Unassembled WGS sequence"/>
</dbReference>
<feature type="domain" description="HTH araC/xylS-type" evidence="6">
    <location>
        <begin position="155"/>
        <end position="256"/>
    </location>
</feature>
<keyword evidence="4" id="KW-0238">DNA-binding</keyword>
<keyword evidence="2 5" id="KW-0597">Phosphoprotein</keyword>
<proteinExistence type="predicted"/>
<evidence type="ECO:0000256" key="5">
    <source>
        <dbReference type="PROSITE-ProRule" id="PRU00169"/>
    </source>
</evidence>
<organism evidence="8 9">
    <name type="scientific">Alkaliphilus flagellatus</name>
    <dbReference type="NCBI Taxonomy" id="2841507"/>
    <lineage>
        <taxon>Bacteria</taxon>
        <taxon>Bacillati</taxon>
        <taxon>Bacillota</taxon>
        <taxon>Clostridia</taxon>
        <taxon>Peptostreptococcales</taxon>
        <taxon>Natronincolaceae</taxon>
        <taxon>Alkaliphilus</taxon>
    </lineage>
</organism>
<dbReference type="InterPro" id="IPR051552">
    <property type="entry name" value="HptR"/>
</dbReference>
<gene>
    <name evidence="8" type="ORF">KQI88_12900</name>
</gene>
<reference evidence="8 9" key="1">
    <citation type="submission" date="2021-06" db="EMBL/GenBank/DDBJ databases">
        <authorList>
            <person name="Sun Q."/>
            <person name="Li D."/>
        </authorList>
    </citation>
    <scope>NUCLEOTIDE SEQUENCE [LARGE SCALE GENOMIC DNA]</scope>
    <source>
        <strain evidence="8 9">MSJ-5</strain>
    </source>
</reference>
<keyword evidence="9" id="KW-1185">Reference proteome</keyword>
<dbReference type="InterPro" id="IPR018060">
    <property type="entry name" value="HTH_AraC"/>
</dbReference>
<dbReference type="PANTHER" id="PTHR42713">
    <property type="entry name" value="HISTIDINE KINASE-RELATED"/>
    <property type="match status" value="1"/>
</dbReference>
<dbReference type="Pfam" id="PF00072">
    <property type="entry name" value="Response_reg"/>
    <property type="match status" value="1"/>
</dbReference>
<name>A0ABS6G4L1_9FIRM</name>